<dbReference type="OrthoDB" id="9829318at2"/>
<feature type="chain" id="PRO_5016806401" description="Lipoprotein" evidence="1">
    <location>
        <begin position="22"/>
        <end position="513"/>
    </location>
</feature>
<dbReference type="PROSITE" id="PS51257">
    <property type="entry name" value="PROKAR_LIPOPROTEIN"/>
    <property type="match status" value="1"/>
</dbReference>
<dbReference type="Proteomes" id="UP000254792">
    <property type="component" value="Chromosome"/>
</dbReference>
<keyword evidence="3" id="KW-1185">Reference proteome</keyword>
<dbReference type="RefSeq" id="WP_115558370.1">
    <property type="nucleotide sequence ID" value="NZ_CP031376.1"/>
</dbReference>
<proteinExistence type="predicted"/>
<evidence type="ECO:0008006" key="4">
    <source>
        <dbReference type="Google" id="ProtNLM"/>
    </source>
</evidence>
<evidence type="ECO:0000256" key="1">
    <source>
        <dbReference type="SAM" id="SignalP"/>
    </source>
</evidence>
<name>A0A345Z4E5_9MOLU</name>
<keyword evidence="1" id="KW-0732">Signal</keyword>
<organism evidence="2 3">
    <name type="scientific">Spiroplasma alleghenense</name>
    <dbReference type="NCBI Taxonomy" id="216931"/>
    <lineage>
        <taxon>Bacteria</taxon>
        <taxon>Bacillati</taxon>
        <taxon>Mycoplasmatota</taxon>
        <taxon>Mollicutes</taxon>
        <taxon>Entomoplasmatales</taxon>
        <taxon>Spiroplasmataceae</taxon>
        <taxon>Spiroplasma</taxon>
    </lineage>
</organism>
<dbReference type="AlphaFoldDB" id="A0A345Z4E5"/>
<evidence type="ECO:0000313" key="2">
    <source>
        <dbReference type="EMBL" id="AXK51474.1"/>
    </source>
</evidence>
<protein>
    <recommendedName>
        <fullName evidence="4">Lipoprotein</fullName>
    </recommendedName>
</protein>
<gene>
    <name evidence="2" type="ORF">SALLE_v1c08040</name>
</gene>
<reference evidence="2 3" key="1">
    <citation type="submission" date="2018-07" db="EMBL/GenBank/DDBJ databases">
        <title>Complete genome sequence of Spiroplasma alleghenense PLHS-1 (ATCC 51752).</title>
        <authorList>
            <person name="Chou L."/>
            <person name="Lee T.-Y."/>
            <person name="Tsai Y.-M."/>
            <person name="Kuo C.-H."/>
        </authorList>
    </citation>
    <scope>NUCLEOTIDE SEQUENCE [LARGE SCALE GENOMIC DNA]</scope>
    <source>
        <strain evidence="2 3">PLHS-1</strain>
    </source>
</reference>
<dbReference type="KEGG" id="salx:SALLE_v1c08040"/>
<sequence>MKKLILILSSFSFLTIPTVTVVSCVIPDEEIPWDNNDEILDSLNIKRKDIFIKESTDNDEIKAYFLNQLDKNPEIKGKYTFEAMDFNHKKNAGFFIFSLTEDIKTIGVKGDEFEFKFSTLLVNGPEVRGQTRLGDFNFNTDVKVKFGSESEIVANAISEGLDTTSFFQGATKVVEIQTSKFMELGSCKVLFEKDVDLAYKKGDIFDFDFRINWTNPENARQADSILNTSLKAIRVRSDRNSISEIETQITTILNSNLNLNNKWKYYNKGNGGYLNYDSESKQGDFILEFTQDVNEQYSAGDYKNMMFSIDEKDMSDLERPTTSFYDCNFSGLRLKANERKEEAKQKVIKILDSSSKLKNNYELIDSSFSFDKNFNYSVSNNLLFKIRATNDIDLTFEKNDIKFLYYNFEFEGTQEFKINSTTKYNFIIEVFYEEIQEIINKNQNSTIGKVKEEINSLIYEKRGFEIEFGQDKDVYLGTNLSDFDDSTLLSQISKIRLVGITQKVLGDHTFNLK</sequence>
<evidence type="ECO:0000313" key="3">
    <source>
        <dbReference type="Proteomes" id="UP000254792"/>
    </source>
</evidence>
<dbReference type="EMBL" id="CP031376">
    <property type="protein sequence ID" value="AXK51474.1"/>
    <property type="molecule type" value="Genomic_DNA"/>
</dbReference>
<feature type="signal peptide" evidence="1">
    <location>
        <begin position="1"/>
        <end position="21"/>
    </location>
</feature>
<accession>A0A345Z4E5</accession>